<keyword evidence="2" id="KW-1185">Reference proteome</keyword>
<evidence type="ECO:0000313" key="1">
    <source>
        <dbReference type="EMBL" id="CAB1425174.1"/>
    </source>
</evidence>
<comment type="caution">
    <text evidence="1">The sequence shown here is derived from an EMBL/GenBank/DDBJ whole genome shotgun (WGS) entry which is preliminary data.</text>
</comment>
<protein>
    <submittedName>
        <fullName evidence="1">Uncharacterized protein</fullName>
    </submittedName>
</protein>
<proteinExistence type="predicted"/>
<accession>A0A9N7U7L8</accession>
<feature type="non-terminal residue" evidence="1">
    <location>
        <position position="114"/>
    </location>
</feature>
<dbReference type="EMBL" id="CADEAL010000782">
    <property type="protein sequence ID" value="CAB1425174.1"/>
    <property type="molecule type" value="Genomic_DNA"/>
</dbReference>
<organism evidence="1 2">
    <name type="scientific">Pleuronectes platessa</name>
    <name type="common">European plaice</name>
    <dbReference type="NCBI Taxonomy" id="8262"/>
    <lineage>
        <taxon>Eukaryota</taxon>
        <taxon>Metazoa</taxon>
        <taxon>Chordata</taxon>
        <taxon>Craniata</taxon>
        <taxon>Vertebrata</taxon>
        <taxon>Euteleostomi</taxon>
        <taxon>Actinopterygii</taxon>
        <taxon>Neopterygii</taxon>
        <taxon>Teleostei</taxon>
        <taxon>Neoteleostei</taxon>
        <taxon>Acanthomorphata</taxon>
        <taxon>Carangaria</taxon>
        <taxon>Pleuronectiformes</taxon>
        <taxon>Pleuronectoidei</taxon>
        <taxon>Pleuronectidae</taxon>
        <taxon>Pleuronectes</taxon>
    </lineage>
</organism>
<name>A0A9N7U7L8_PLEPL</name>
<reference evidence="1" key="1">
    <citation type="submission" date="2020-03" db="EMBL/GenBank/DDBJ databases">
        <authorList>
            <person name="Weist P."/>
        </authorList>
    </citation>
    <scope>NUCLEOTIDE SEQUENCE</scope>
</reference>
<dbReference type="AlphaFoldDB" id="A0A9N7U7L8"/>
<gene>
    <name evidence="1" type="ORF">PLEPLA_LOCUS13104</name>
</gene>
<evidence type="ECO:0000313" key="2">
    <source>
        <dbReference type="Proteomes" id="UP001153269"/>
    </source>
</evidence>
<dbReference type="Proteomes" id="UP001153269">
    <property type="component" value="Unassembled WGS sequence"/>
</dbReference>
<sequence length="114" mass="12575">MQWLNKTPTQRSTVTYSYGGNTTVFKPSPALHSSLQIIEDEGGRVALATHRTMGLVKHSSNCCRKSPELERLGEQPYWSSSLNSQCASVISFPLCAAARMISQAARQLHSLRPL</sequence>